<sequence length="910" mass="100591">MGFIVHKGDEKDPGPDMFLLIETMGREVWVISGSAQIYSQKPDVTALPKGDLAKAQAHWLARDLIAWNAEVPAGGSVRFFYSPFGRMKLGRDGLSGGFALELQPAELPQPLKARFPHLAAYKAFRLPQDELEKVPGFLKTQTAVAAFDKDGKLTDATSLQIPGVLDELFFYSGPLGVSWEGGRPTLRVWAPTARSVRLHLFERGSGGEGRVLEMAEEKGVWSIRGDASWKNRFYLYEVDVWVNSTGKFEKNLVTDPYSLALSTNSRRSQIADLSDANLKPQGWDSLKKPPLEAFEDVVVYELHVRDFSVFDNTVPENLRGTFRAFTVPTSNGMKHLKALAGAGLTHLHLLPVMDIATIDEDKSKWKNPGDLSRFPRDSAEQQKAIGAIRDEDGYNWGYDPWHFNTPEGSYATDPEGAGRTLEFRQMVAALNGIGLRVVVDVVYNHTNASGQAEKSVLDRVVPGYYHRLNKDGLVETSTCCQNTATEHRMMEKLMVDSVVLWAKAYKVDGFRFDLMGHHMKANMEAVRKALDELTLEKDGVDGKKIVVYGEGWNFGEVANNARGVNATQANLAGTGIATYSDRLRDAVRGGGPFGDPREQGFISGLFTAPSAFTQLAPQAQRQKLLAQTQWIRSGLAGCLKDYRIGPGLTGGQVDYNGQPAGYTADPQECMNYVSKHDNETLFDAVMYKAPADASLADRIRMHNLGLATVMFSQGIPFFQAGDDLLRSKSGDRNSYNSGDWFNRIDWSYQTHNWGIGLPMEGDNRERYPYLGPLLANPAFVVKAQDVQNAAAYFQELLRVRKSSPLFRLRTARDVHERLSFPEGPNQTPGLVVMLLNSGSPALDPVNKRVLVVFNAAPGEAQVNDPALRGAWRLHPVQQNSVDPLTKASSYRDGVFRVPGRTAAVFIEPGP</sequence>
<dbReference type="InterPro" id="IPR006047">
    <property type="entry name" value="GH13_cat_dom"/>
</dbReference>
<dbReference type="InterPro" id="IPR017853">
    <property type="entry name" value="GH"/>
</dbReference>
<dbReference type="SUPFAM" id="SSF51445">
    <property type="entry name" value="(Trans)glycosidases"/>
    <property type="match status" value="1"/>
</dbReference>
<gene>
    <name evidence="3" type="primary">pulA</name>
    <name evidence="3" type="ORF">Mterra_03643</name>
</gene>
<dbReference type="Gene3D" id="2.60.40.1130">
    <property type="entry name" value="Rab geranylgeranyltransferase alpha-subunit, insert domain"/>
    <property type="match status" value="1"/>
</dbReference>
<protein>
    <submittedName>
        <fullName evidence="3">Pullulanase</fullName>
        <ecNumber evidence="3">3.2.1.41</ecNumber>
    </submittedName>
</protein>
<name>A0A399E5P1_9DEIN</name>
<dbReference type="GO" id="GO:0030246">
    <property type="term" value="F:carbohydrate binding"/>
    <property type="evidence" value="ECO:0007669"/>
    <property type="project" value="InterPro"/>
</dbReference>
<dbReference type="Gene3D" id="2.60.40.10">
    <property type="entry name" value="Immunoglobulins"/>
    <property type="match status" value="1"/>
</dbReference>
<reference evidence="3 4" key="1">
    <citation type="submission" date="2018-08" db="EMBL/GenBank/DDBJ databases">
        <title>Meiothermus terrae DSM 26712 genome sequencing project.</title>
        <authorList>
            <person name="Da Costa M.S."/>
            <person name="Albuquerque L."/>
            <person name="Raposo P."/>
            <person name="Froufe H.J.C."/>
            <person name="Barroso C.S."/>
            <person name="Egas C."/>
        </authorList>
    </citation>
    <scope>NUCLEOTIDE SEQUENCE [LARGE SCALE GENOMIC DNA]</scope>
    <source>
        <strain evidence="3 4">DSM 26712</strain>
    </source>
</reference>
<dbReference type="AlphaFoldDB" id="A0A399E5P1"/>
<comment type="caution">
    <text evidence="3">The sequence shown here is derived from an EMBL/GenBank/DDBJ whole genome shotgun (WGS) entry which is preliminary data.</text>
</comment>
<evidence type="ECO:0000259" key="2">
    <source>
        <dbReference type="SMART" id="SM00642"/>
    </source>
</evidence>
<dbReference type="Gene3D" id="3.20.20.80">
    <property type="entry name" value="Glycosidases"/>
    <property type="match status" value="1"/>
</dbReference>
<evidence type="ECO:0000256" key="1">
    <source>
        <dbReference type="ARBA" id="ARBA00008061"/>
    </source>
</evidence>
<dbReference type="SMART" id="SM00642">
    <property type="entry name" value="Aamy"/>
    <property type="match status" value="1"/>
</dbReference>
<dbReference type="PANTHER" id="PTHR43002">
    <property type="entry name" value="GLYCOGEN DEBRANCHING ENZYME"/>
    <property type="match status" value="1"/>
</dbReference>
<organism evidence="3 4">
    <name type="scientific">Calidithermus terrae</name>
    <dbReference type="NCBI Taxonomy" id="1408545"/>
    <lineage>
        <taxon>Bacteria</taxon>
        <taxon>Thermotogati</taxon>
        <taxon>Deinococcota</taxon>
        <taxon>Deinococci</taxon>
        <taxon>Thermales</taxon>
        <taxon>Thermaceae</taxon>
        <taxon>Calidithermus</taxon>
    </lineage>
</organism>
<accession>A0A399E5P1</accession>
<dbReference type="CDD" id="cd11341">
    <property type="entry name" value="AmyAc_Pullulanase_LD-like"/>
    <property type="match status" value="1"/>
</dbReference>
<evidence type="ECO:0000313" key="4">
    <source>
        <dbReference type="Proteomes" id="UP000265715"/>
    </source>
</evidence>
<dbReference type="InterPro" id="IPR014756">
    <property type="entry name" value="Ig_E-set"/>
</dbReference>
<dbReference type="SUPFAM" id="SSF81296">
    <property type="entry name" value="E set domains"/>
    <property type="match status" value="2"/>
</dbReference>
<dbReference type="EMBL" id="QXDL01000257">
    <property type="protein sequence ID" value="RIH78823.1"/>
    <property type="molecule type" value="Genomic_DNA"/>
</dbReference>
<dbReference type="GO" id="GO:0005975">
    <property type="term" value="P:carbohydrate metabolic process"/>
    <property type="evidence" value="ECO:0007669"/>
    <property type="project" value="InterPro"/>
</dbReference>
<dbReference type="InterPro" id="IPR013783">
    <property type="entry name" value="Ig-like_fold"/>
</dbReference>
<dbReference type="SUPFAM" id="SSF51011">
    <property type="entry name" value="Glycosyl hydrolase domain"/>
    <property type="match status" value="1"/>
</dbReference>
<dbReference type="InterPro" id="IPR040671">
    <property type="entry name" value="Pullulanase_N2"/>
</dbReference>
<keyword evidence="3" id="KW-0326">Glycosidase</keyword>
<dbReference type="Gene3D" id="2.60.40.1180">
    <property type="entry name" value="Golgi alpha-mannosidase II"/>
    <property type="match status" value="1"/>
</dbReference>
<dbReference type="InterPro" id="IPR013780">
    <property type="entry name" value="Glyco_hydro_b"/>
</dbReference>
<keyword evidence="4" id="KW-1185">Reference proteome</keyword>
<dbReference type="GO" id="GO:0051060">
    <property type="term" value="F:pullulanase activity"/>
    <property type="evidence" value="ECO:0007669"/>
    <property type="project" value="UniProtKB-EC"/>
</dbReference>
<dbReference type="InterPro" id="IPR004193">
    <property type="entry name" value="Glyco_hydro_13_N"/>
</dbReference>
<dbReference type="InterPro" id="IPR013784">
    <property type="entry name" value="Carb-bd-like_fold"/>
</dbReference>
<dbReference type="Pfam" id="PF17967">
    <property type="entry name" value="Pullulanase_N2"/>
    <property type="match status" value="1"/>
</dbReference>
<dbReference type="NCBIfam" id="TIGR02103">
    <property type="entry name" value="pullul_strch"/>
    <property type="match status" value="1"/>
</dbReference>
<dbReference type="CDD" id="cd02860">
    <property type="entry name" value="E_set_Pullulanase"/>
    <property type="match status" value="1"/>
</dbReference>
<dbReference type="Proteomes" id="UP000265715">
    <property type="component" value="Unassembled WGS sequence"/>
</dbReference>
<dbReference type="EC" id="3.2.1.41" evidence="3"/>
<keyword evidence="3" id="KW-0378">Hydrolase</keyword>
<dbReference type="Gene3D" id="2.60.40.1110">
    <property type="match status" value="1"/>
</dbReference>
<evidence type="ECO:0000313" key="3">
    <source>
        <dbReference type="EMBL" id="RIH78823.1"/>
    </source>
</evidence>
<proteinExistence type="inferred from homology"/>
<dbReference type="Pfam" id="PF02922">
    <property type="entry name" value="CBM_48"/>
    <property type="match status" value="1"/>
</dbReference>
<feature type="domain" description="Glycosyl hydrolase family 13 catalytic" evidence="2">
    <location>
        <begin position="364"/>
        <end position="747"/>
    </location>
</feature>
<dbReference type="InterPro" id="IPR011839">
    <property type="entry name" value="Pullul_strch"/>
</dbReference>
<dbReference type="InterPro" id="IPR024561">
    <property type="entry name" value="Pullul_strch_C"/>
</dbReference>
<comment type="similarity">
    <text evidence="1">Belongs to the glycosyl hydrolase 13 family.</text>
</comment>
<dbReference type="Pfam" id="PF11852">
    <property type="entry name" value="Pullul_strch_C"/>
    <property type="match status" value="1"/>
</dbReference>
<dbReference type="SUPFAM" id="SSF49452">
    <property type="entry name" value="Starch-binding domain-like"/>
    <property type="match status" value="1"/>
</dbReference>